<comment type="caution">
    <text evidence="2">The sequence shown here is derived from an EMBL/GenBank/DDBJ whole genome shotgun (WGS) entry which is preliminary data.</text>
</comment>
<evidence type="ECO:0000313" key="2">
    <source>
        <dbReference type="EMBL" id="MBB1157007.1"/>
    </source>
</evidence>
<organism evidence="2 3">
    <name type="scientific">Amycolatopsis dendrobii</name>
    <dbReference type="NCBI Taxonomy" id="2760662"/>
    <lineage>
        <taxon>Bacteria</taxon>
        <taxon>Bacillati</taxon>
        <taxon>Actinomycetota</taxon>
        <taxon>Actinomycetes</taxon>
        <taxon>Pseudonocardiales</taxon>
        <taxon>Pseudonocardiaceae</taxon>
        <taxon>Amycolatopsis</taxon>
    </lineage>
</organism>
<evidence type="ECO:0000256" key="1">
    <source>
        <dbReference type="SAM" id="MobiDB-lite"/>
    </source>
</evidence>
<evidence type="ECO:0000313" key="3">
    <source>
        <dbReference type="Proteomes" id="UP000526734"/>
    </source>
</evidence>
<dbReference type="RefSeq" id="WP_182893879.1">
    <property type="nucleotide sequence ID" value="NZ_JACGZW010000009.1"/>
</dbReference>
<dbReference type="AlphaFoldDB" id="A0A7W3W289"/>
<proteinExistence type="predicted"/>
<feature type="region of interest" description="Disordered" evidence="1">
    <location>
        <begin position="54"/>
        <end position="78"/>
    </location>
</feature>
<dbReference type="Proteomes" id="UP000526734">
    <property type="component" value="Unassembled WGS sequence"/>
</dbReference>
<sequence length="78" mass="9062">MAVRLTTLFRREDEHTRGRRGINHELRNRFGFSLIQAPLRSPMVVDTEIEVPAPRQADTVHSTRHRRETRVPILHGLG</sequence>
<accession>A0A7W3W289</accession>
<dbReference type="EMBL" id="JACGZW010000009">
    <property type="protein sequence ID" value="MBB1157007.1"/>
    <property type="molecule type" value="Genomic_DNA"/>
</dbReference>
<keyword evidence="3" id="KW-1185">Reference proteome</keyword>
<name>A0A7W3W289_9PSEU</name>
<protein>
    <submittedName>
        <fullName evidence="2">Uncharacterized protein</fullName>
    </submittedName>
</protein>
<gene>
    <name evidence="2" type="ORF">H4281_27995</name>
</gene>
<reference evidence="2 3" key="1">
    <citation type="submission" date="2020-08" db="EMBL/GenBank/DDBJ databases">
        <title>Amycolatopsis sp. nov. DR6-1 isolated from Dendrobium heterocarpum.</title>
        <authorList>
            <person name="Tedsree N."/>
            <person name="Kuncharoen N."/>
            <person name="Likhitwitayawuid K."/>
            <person name="Tanasupawat S."/>
        </authorList>
    </citation>
    <scope>NUCLEOTIDE SEQUENCE [LARGE SCALE GENOMIC DNA]</scope>
    <source>
        <strain evidence="2 3">DR6-1</strain>
    </source>
</reference>